<proteinExistence type="predicted"/>
<dbReference type="EMBL" id="CADEAL010000546">
    <property type="protein sequence ID" value="CAB1421785.1"/>
    <property type="molecule type" value="Genomic_DNA"/>
</dbReference>
<gene>
    <name evidence="2" type="ORF">PLEPLA_LOCUS9673</name>
</gene>
<protein>
    <submittedName>
        <fullName evidence="2">Uncharacterized protein</fullName>
    </submittedName>
</protein>
<evidence type="ECO:0000313" key="2">
    <source>
        <dbReference type="EMBL" id="CAB1421785.1"/>
    </source>
</evidence>
<keyword evidence="3" id="KW-1185">Reference proteome</keyword>
<evidence type="ECO:0000256" key="1">
    <source>
        <dbReference type="SAM" id="MobiDB-lite"/>
    </source>
</evidence>
<feature type="compositionally biased region" description="Polar residues" evidence="1">
    <location>
        <begin position="113"/>
        <end position="122"/>
    </location>
</feature>
<accession>A0A9N7Y811</accession>
<comment type="caution">
    <text evidence="2">The sequence shown here is derived from an EMBL/GenBank/DDBJ whole genome shotgun (WGS) entry which is preliminary data.</text>
</comment>
<evidence type="ECO:0000313" key="3">
    <source>
        <dbReference type="Proteomes" id="UP001153269"/>
    </source>
</evidence>
<feature type="region of interest" description="Disordered" evidence="1">
    <location>
        <begin position="106"/>
        <end position="138"/>
    </location>
</feature>
<name>A0A9N7Y811_PLEPL</name>
<dbReference type="AlphaFoldDB" id="A0A9N7Y811"/>
<feature type="compositionally biased region" description="Low complexity" evidence="1">
    <location>
        <begin position="36"/>
        <end position="48"/>
    </location>
</feature>
<feature type="region of interest" description="Disordered" evidence="1">
    <location>
        <begin position="34"/>
        <end position="58"/>
    </location>
</feature>
<dbReference type="Proteomes" id="UP001153269">
    <property type="component" value="Unassembled WGS sequence"/>
</dbReference>
<reference evidence="2" key="1">
    <citation type="submission" date="2020-03" db="EMBL/GenBank/DDBJ databases">
        <authorList>
            <person name="Weist P."/>
        </authorList>
    </citation>
    <scope>NUCLEOTIDE SEQUENCE</scope>
</reference>
<organism evidence="2 3">
    <name type="scientific">Pleuronectes platessa</name>
    <name type="common">European plaice</name>
    <dbReference type="NCBI Taxonomy" id="8262"/>
    <lineage>
        <taxon>Eukaryota</taxon>
        <taxon>Metazoa</taxon>
        <taxon>Chordata</taxon>
        <taxon>Craniata</taxon>
        <taxon>Vertebrata</taxon>
        <taxon>Euteleostomi</taxon>
        <taxon>Actinopterygii</taxon>
        <taxon>Neopterygii</taxon>
        <taxon>Teleostei</taxon>
        <taxon>Neoteleostei</taxon>
        <taxon>Acanthomorphata</taxon>
        <taxon>Carangaria</taxon>
        <taxon>Pleuronectiformes</taxon>
        <taxon>Pleuronectoidei</taxon>
        <taxon>Pleuronectidae</taxon>
        <taxon>Pleuronectes</taxon>
    </lineage>
</organism>
<sequence>MDDRTTPNVKTKLLVADCRYSDVRSLITCMHTQAKTQELQTPPQQQQEQQEEEEEEEERKHFISAWRLSLLCSCSSRSFSSHHLHILIKTILISLRRRRRRRRRRRCHMLASTELNDNTTFPKDSPHLSEQTPPPRERAAASSCVYITHHLPASTNQEPEQGGRLGKHIVTGVDLYVGQWAGGDRGAESGGGAQGGPGGGRGALCRAVITTRGIPEWGLAGRQSKGHTHTHTNTNNTILIWGL</sequence>